<gene>
    <name evidence="2" type="ORF">KIW84_025255</name>
</gene>
<dbReference type="Pfam" id="PF00076">
    <property type="entry name" value="RRM_1"/>
    <property type="match status" value="1"/>
</dbReference>
<accession>A0A9D4YJ22</accession>
<evidence type="ECO:0000313" key="2">
    <source>
        <dbReference type="EMBL" id="KAI5439812.1"/>
    </source>
</evidence>
<protein>
    <recommendedName>
        <fullName evidence="1">RRM domain-containing protein</fullName>
    </recommendedName>
</protein>
<dbReference type="PANTHER" id="PTHR34427:SF5">
    <property type="entry name" value="DUF4283 DOMAIN-CONTAINING PROTEIN"/>
    <property type="match status" value="1"/>
</dbReference>
<name>A0A9D4YJ22_PEA</name>
<proteinExistence type="predicted"/>
<dbReference type="Gramene" id="Psat2g179480.1">
    <property type="protein sequence ID" value="Psat2g179480.1.cds"/>
    <property type="gene ID" value="Psat2g179480"/>
</dbReference>
<reference evidence="2 3" key="1">
    <citation type="journal article" date="2022" name="Nat. Genet.">
        <title>Improved pea reference genome and pan-genome highlight genomic features and evolutionary characteristics.</title>
        <authorList>
            <person name="Yang T."/>
            <person name="Liu R."/>
            <person name="Luo Y."/>
            <person name="Hu S."/>
            <person name="Wang D."/>
            <person name="Wang C."/>
            <person name="Pandey M.K."/>
            <person name="Ge S."/>
            <person name="Xu Q."/>
            <person name="Li N."/>
            <person name="Li G."/>
            <person name="Huang Y."/>
            <person name="Saxena R.K."/>
            <person name="Ji Y."/>
            <person name="Li M."/>
            <person name="Yan X."/>
            <person name="He Y."/>
            <person name="Liu Y."/>
            <person name="Wang X."/>
            <person name="Xiang C."/>
            <person name="Varshney R.K."/>
            <person name="Ding H."/>
            <person name="Gao S."/>
            <person name="Zong X."/>
        </authorList>
    </citation>
    <scope>NUCLEOTIDE SEQUENCE [LARGE SCALE GENOMIC DNA]</scope>
    <source>
        <strain evidence="2 3">cv. Zhongwan 6</strain>
    </source>
</reference>
<evidence type="ECO:0000259" key="1">
    <source>
        <dbReference type="Pfam" id="PF00076"/>
    </source>
</evidence>
<comment type="caution">
    <text evidence="2">The sequence shown here is derived from an EMBL/GenBank/DDBJ whole genome shotgun (WGS) entry which is preliminary data.</text>
</comment>
<dbReference type="InterPro" id="IPR035979">
    <property type="entry name" value="RBD_domain_sf"/>
</dbReference>
<keyword evidence="3" id="KW-1185">Reference proteome</keyword>
<evidence type="ECO:0000313" key="3">
    <source>
        <dbReference type="Proteomes" id="UP001058974"/>
    </source>
</evidence>
<organism evidence="2 3">
    <name type="scientific">Pisum sativum</name>
    <name type="common">Garden pea</name>
    <name type="synonym">Lathyrus oleraceus</name>
    <dbReference type="NCBI Taxonomy" id="3888"/>
    <lineage>
        <taxon>Eukaryota</taxon>
        <taxon>Viridiplantae</taxon>
        <taxon>Streptophyta</taxon>
        <taxon>Embryophyta</taxon>
        <taxon>Tracheophyta</taxon>
        <taxon>Spermatophyta</taxon>
        <taxon>Magnoliopsida</taxon>
        <taxon>eudicotyledons</taxon>
        <taxon>Gunneridae</taxon>
        <taxon>Pentapetalae</taxon>
        <taxon>rosids</taxon>
        <taxon>fabids</taxon>
        <taxon>Fabales</taxon>
        <taxon>Fabaceae</taxon>
        <taxon>Papilionoideae</taxon>
        <taxon>50 kb inversion clade</taxon>
        <taxon>NPAAA clade</taxon>
        <taxon>Hologalegina</taxon>
        <taxon>IRL clade</taxon>
        <taxon>Fabeae</taxon>
        <taxon>Lathyrus</taxon>
    </lineage>
</organism>
<dbReference type="Gramene" id="Psat02G0525500-T1">
    <property type="protein sequence ID" value="KAI5439812.1"/>
    <property type="gene ID" value="KIW84_025255"/>
</dbReference>
<dbReference type="Proteomes" id="UP001058974">
    <property type="component" value="Chromosome 2"/>
</dbReference>
<sequence>MRARYMYQFFKDFGEIYEVVIPPKRDKRGRKYGFVRFYELVFNVGKKGVKRFEKVFVGKVLLLGSSYNMQMNFHSEGYFALKVTPLESNMCLLEENEDSELEALIYGAKDWLAQWFSEVRKWKEEDVDPERLTWLRCYGILCHAWSIPFFVFLSSLVGKYVFCNESMYDFSKLDVVSIMVKTSCGLLINEVFKVSIKNVVFRVRVVEKTLGLSTKLVKKDSPLLSNSDESSTLECSSWEEFVGKDDSSEGEDEEEVKDVVVLKQSQGVVVSELGSSSDGVEFRDVSTCYRVVDVYTKLKLVMGPSKGIVIEVVCLDQEEALGFILMTC</sequence>
<dbReference type="PANTHER" id="PTHR34427">
    <property type="entry name" value="DUF4283 DOMAIN PROTEIN"/>
    <property type="match status" value="1"/>
</dbReference>
<dbReference type="AlphaFoldDB" id="A0A9D4YJ22"/>
<dbReference type="EMBL" id="JAMSHJ010000002">
    <property type="protein sequence ID" value="KAI5439812.1"/>
    <property type="molecule type" value="Genomic_DNA"/>
</dbReference>
<dbReference type="SUPFAM" id="SSF54928">
    <property type="entry name" value="RNA-binding domain, RBD"/>
    <property type="match status" value="1"/>
</dbReference>
<dbReference type="InterPro" id="IPR000504">
    <property type="entry name" value="RRM_dom"/>
</dbReference>
<dbReference type="GO" id="GO:0003723">
    <property type="term" value="F:RNA binding"/>
    <property type="evidence" value="ECO:0007669"/>
    <property type="project" value="InterPro"/>
</dbReference>
<feature type="domain" description="RRM" evidence="1">
    <location>
        <begin position="6"/>
        <end position="37"/>
    </location>
</feature>